<dbReference type="EMBL" id="AZFU01000001">
    <property type="protein sequence ID" value="KRM07391.1"/>
    <property type="molecule type" value="Genomic_DNA"/>
</dbReference>
<evidence type="ECO:0000259" key="7">
    <source>
        <dbReference type="PROSITE" id="PS51935"/>
    </source>
</evidence>
<dbReference type="Gene3D" id="3.90.1720.10">
    <property type="entry name" value="endopeptidase domain like (from Nostoc punctiforme)"/>
    <property type="match status" value="1"/>
</dbReference>
<comment type="similarity">
    <text evidence="1">Belongs to the peptidase C40 family.</text>
</comment>
<feature type="chain" id="PRO_5039317476" description="NlpC/P60 domain-containing protein" evidence="6">
    <location>
        <begin position="29"/>
        <end position="184"/>
    </location>
</feature>
<dbReference type="PANTHER" id="PTHR47359:SF3">
    <property type="entry name" value="NLP_P60 DOMAIN-CONTAINING PROTEIN-RELATED"/>
    <property type="match status" value="1"/>
</dbReference>
<sequence>MSFKRTLVKYTAALSIFFTGLATVNVPAATVHADDINTTTVDTDNSTSDIETTTPADSSVKKTSAADQKRNAVVKLAKKQVGKPYIWGATGPSGFDCSGLTTYVFKNAINKTLPRTTYGQITLGKSVALSTKKLKKGDLLFWGNSHVAIYIGNGKYVHAPAPGQNVRIQTLGSFMPSSAKRVID</sequence>
<feature type="compositionally biased region" description="Polar residues" evidence="5">
    <location>
        <begin position="51"/>
        <end position="64"/>
    </location>
</feature>
<evidence type="ECO:0000256" key="6">
    <source>
        <dbReference type="SAM" id="SignalP"/>
    </source>
</evidence>
<dbReference type="RefSeq" id="WP_025014127.1">
    <property type="nucleotide sequence ID" value="NZ_AZFU01000001.1"/>
</dbReference>
<dbReference type="SUPFAM" id="SSF54001">
    <property type="entry name" value="Cysteine proteinases"/>
    <property type="match status" value="1"/>
</dbReference>
<accession>A0A0R1VPL2</accession>
<keyword evidence="2" id="KW-0645">Protease</keyword>
<dbReference type="Pfam" id="PF00877">
    <property type="entry name" value="NLPC_P60"/>
    <property type="match status" value="1"/>
</dbReference>
<evidence type="ECO:0000313" key="9">
    <source>
        <dbReference type="Proteomes" id="UP000051307"/>
    </source>
</evidence>
<feature type="signal peptide" evidence="6">
    <location>
        <begin position="1"/>
        <end position="28"/>
    </location>
</feature>
<dbReference type="InterPro" id="IPR038765">
    <property type="entry name" value="Papain-like_cys_pep_sf"/>
</dbReference>
<keyword evidence="3" id="KW-0378">Hydrolase</keyword>
<dbReference type="AlphaFoldDB" id="A0A0R1VPL2"/>
<dbReference type="InterPro" id="IPR000064">
    <property type="entry name" value="NLP_P60_dom"/>
</dbReference>
<evidence type="ECO:0000256" key="1">
    <source>
        <dbReference type="ARBA" id="ARBA00007074"/>
    </source>
</evidence>
<dbReference type="Proteomes" id="UP000051307">
    <property type="component" value="Unassembled WGS sequence"/>
</dbReference>
<dbReference type="eggNOG" id="COG0791">
    <property type="taxonomic scope" value="Bacteria"/>
</dbReference>
<feature type="domain" description="NlpC/P60" evidence="7">
    <location>
        <begin position="67"/>
        <end position="184"/>
    </location>
</feature>
<dbReference type="PROSITE" id="PS51935">
    <property type="entry name" value="NLPC_P60"/>
    <property type="match status" value="1"/>
</dbReference>
<reference evidence="8 9" key="1">
    <citation type="journal article" date="2015" name="Genome Announc.">
        <title>Expanding the biotechnology potential of lactobacilli through comparative genomics of 213 strains and associated genera.</title>
        <authorList>
            <person name="Sun Z."/>
            <person name="Harris H.M."/>
            <person name="McCann A."/>
            <person name="Guo C."/>
            <person name="Argimon S."/>
            <person name="Zhang W."/>
            <person name="Yang X."/>
            <person name="Jeffery I.B."/>
            <person name="Cooney J.C."/>
            <person name="Kagawa T.F."/>
            <person name="Liu W."/>
            <person name="Song Y."/>
            <person name="Salvetti E."/>
            <person name="Wrobel A."/>
            <person name="Rasinkangas P."/>
            <person name="Parkhill J."/>
            <person name="Rea M.C."/>
            <person name="O'Sullivan O."/>
            <person name="Ritari J."/>
            <person name="Douillard F.P."/>
            <person name="Paul Ross R."/>
            <person name="Yang R."/>
            <person name="Briner A.E."/>
            <person name="Felis G.E."/>
            <person name="de Vos W.M."/>
            <person name="Barrangou R."/>
            <person name="Klaenhammer T.R."/>
            <person name="Caufield P.W."/>
            <person name="Cui Y."/>
            <person name="Zhang H."/>
            <person name="O'Toole P.W."/>
        </authorList>
    </citation>
    <scope>NUCLEOTIDE SEQUENCE [LARGE SCALE GENOMIC DNA]</scope>
    <source>
        <strain evidence="8 9">DSM 16761</strain>
    </source>
</reference>
<keyword evidence="4" id="KW-0788">Thiol protease</keyword>
<comment type="caution">
    <text evidence="8">The sequence shown here is derived from an EMBL/GenBank/DDBJ whole genome shotgun (WGS) entry which is preliminary data.</text>
</comment>
<protein>
    <recommendedName>
        <fullName evidence="7">NlpC/P60 domain-containing protein</fullName>
    </recommendedName>
</protein>
<organism evidence="8 9">
    <name type="scientific">Lactobacillus kitasatonis DSM 16761 = JCM 1039</name>
    <dbReference type="NCBI Taxonomy" id="1423767"/>
    <lineage>
        <taxon>Bacteria</taxon>
        <taxon>Bacillati</taxon>
        <taxon>Bacillota</taxon>
        <taxon>Bacilli</taxon>
        <taxon>Lactobacillales</taxon>
        <taxon>Lactobacillaceae</taxon>
        <taxon>Lactobacillus</taxon>
    </lineage>
</organism>
<proteinExistence type="inferred from homology"/>
<evidence type="ECO:0000256" key="3">
    <source>
        <dbReference type="ARBA" id="ARBA00022801"/>
    </source>
</evidence>
<gene>
    <name evidence="8" type="ORF">FC59_GL000823</name>
</gene>
<evidence type="ECO:0000313" key="8">
    <source>
        <dbReference type="EMBL" id="KRM07391.1"/>
    </source>
</evidence>
<evidence type="ECO:0000256" key="4">
    <source>
        <dbReference type="ARBA" id="ARBA00022807"/>
    </source>
</evidence>
<keyword evidence="6" id="KW-0732">Signal</keyword>
<dbReference type="InterPro" id="IPR051794">
    <property type="entry name" value="PG_Endopeptidase_C40"/>
</dbReference>
<dbReference type="PANTHER" id="PTHR47359">
    <property type="entry name" value="PEPTIDOGLYCAN DL-ENDOPEPTIDASE CWLO"/>
    <property type="match status" value="1"/>
</dbReference>
<name>A0A0R1VPL2_9LACO</name>
<feature type="region of interest" description="Disordered" evidence="5">
    <location>
        <begin position="42"/>
        <end position="64"/>
    </location>
</feature>
<evidence type="ECO:0000256" key="5">
    <source>
        <dbReference type="SAM" id="MobiDB-lite"/>
    </source>
</evidence>
<dbReference type="GO" id="GO:0008234">
    <property type="term" value="F:cysteine-type peptidase activity"/>
    <property type="evidence" value="ECO:0007669"/>
    <property type="project" value="UniProtKB-KW"/>
</dbReference>
<evidence type="ECO:0000256" key="2">
    <source>
        <dbReference type="ARBA" id="ARBA00022670"/>
    </source>
</evidence>
<dbReference type="PATRIC" id="fig|1423767.3.peg.853"/>
<dbReference type="OrthoDB" id="1654978at2"/>
<dbReference type="GO" id="GO:0006508">
    <property type="term" value="P:proteolysis"/>
    <property type="evidence" value="ECO:0007669"/>
    <property type="project" value="UniProtKB-KW"/>
</dbReference>